<protein>
    <submittedName>
        <fullName evidence="1">Uncharacterized protein</fullName>
    </submittedName>
</protein>
<name>A0ABR2Z6P0_9AGAR</name>
<evidence type="ECO:0000313" key="2">
    <source>
        <dbReference type="Proteomes" id="UP001437256"/>
    </source>
</evidence>
<gene>
    <name evidence="1" type="ORF">AAF712_016801</name>
</gene>
<evidence type="ECO:0000313" key="1">
    <source>
        <dbReference type="EMBL" id="KAL0056594.1"/>
    </source>
</evidence>
<comment type="caution">
    <text evidence="1">The sequence shown here is derived from an EMBL/GenBank/DDBJ whole genome shotgun (WGS) entry which is preliminary data.</text>
</comment>
<sequence>MLKAPLETAVKGDTAAVEVAEVDIMTVVVEVSPVVEGFPEMENTLELELEDNSLSHKEEVEHHYYSAVGEDCLEVDPQEAVVLELLKINVTTIIGDKD</sequence>
<reference evidence="1 2" key="1">
    <citation type="submission" date="2024-05" db="EMBL/GenBank/DDBJ databases">
        <title>A draft genome resource for the thread blight pathogen Marasmius tenuissimus strain MS-2.</title>
        <authorList>
            <person name="Yulfo-Soto G.E."/>
            <person name="Baruah I.K."/>
            <person name="Amoako-Attah I."/>
            <person name="Bukari Y."/>
            <person name="Meinhardt L.W."/>
            <person name="Bailey B.A."/>
            <person name="Cohen S.P."/>
        </authorList>
    </citation>
    <scope>NUCLEOTIDE SEQUENCE [LARGE SCALE GENOMIC DNA]</scope>
    <source>
        <strain evidence="1 2">MS-2</strain>
    </source>
</reference>
<proteinExistence type="predicted"/>
<accession>A0ABR2Z6P0</accession>
<dbReference type="Proteomes" id="UP001437256">
    <property type="component" value="Unassembled WGS sequence"/>
</dbReference>
<keyword evidence="2" id="KW-1185">Reference proteome</keyword>
<dbReference type="EMBL" id="JBBXMP010001249">
    <property type="protein sequence ID" value="KAL0056594.1"/>
    <property type="molecule type" value="Genomic_DNA"/>
</dbReference>
<organism evidence="1 2">
    <name type="scientific">Marasmius tenuissimus</name>
    <dbReference type="NCBI Taxonomy" id="585030"/>
    <lineage>
        <taxon>Eukaryota</taxon>
        <taxon>Fungi</taxon>
        <taxon>Dikarya</taxon>
        <taxon>Basidiomycota</taxon>
        <taxon>Agaricomycotina</taxon>
        <taxon>Agaricomycetes</taxon>
        <taxon>Agaricomycetidae</taxon>
        <taxon>Agaricales</taxon>
        <taxon>Marasmiineae</taxon>
        <taxon>Marasmiaceae</taxon>
        <taxon>Marasmius</taxon>
    </lineage>
</organism>